<proteinExistence type="predicted"/>
<sequence>MADAAAKLAARLAELERRLAAMERGQQIQHSTIDVDGEEVLLPEAVGAGMAALSEASLLDGRLTTAEGDLEASQGRLDAAEAELTETFGRLDAVETVASDAATAASAAQTAADDAHSAADDAATAAANAAGIADSKGKALIQSTAPAAADQNAVTLWIDTTGGANTPKRWNGSAWVAVTDKAATDAATAAANAASAASAADAKAIAAQTAAGNAQTTANNALTMAGSKGKVYYDTAAPSGTGTSTGDLWRKIDASKNVIGEWYWTGSAWQSSQITTDAISNLDVGKLTAGSAAILTVTAQKIAASTAAFQTVDVKNLFATTGTLDTAVINKLWTDVVNSRQITSNMIAVGDFTNLIDDGDFETVTNSPWTLSDGAVIQPDSGRGNTNALRCTNSAARTTGVSATQTKRRLKAGDKFFATARIYRGATPTSDSQIRMVANYKTISGADNGSATVLYVPAGGAGGWQLYSSAEMTVPAGTESLDIQLCIDPSFTASVVWDAITLTKKVSSVVIEDGAVTAEKLESQLVLTSEVIAGDPASTHAKMTPSGFRVMAAPSDGSAPTEVIRLGTDTDDYLGVVDAGGELVASIDSAGGITAQALDIRNGISVGGDDLIAKINAMPRGMAAWGQVAIDDQLMRLSGSTGGEIGLFELAWDTSQDSPARMYEFQVNPYLVFHNHTGTSGIRLRYTTDGTPPTINSQLIGFSYHYTTGGTYATHHINRIIGSNNGPYIRVLVTLYATIDCWVYESPAGQSHLYSRVMDLGESMVPTATRTTAGGGSNSEPTPTNPTVTTTKEWAATGIRSYTGTGAFYNYNTGYMYSGLSPAGYGDLRSVAVFPSLTSTLSGATINDIWIYVYYDFWYYGSGGNAAISLHGYSSLPSSSPSLSFSTMSNSWPRAAGRWVRLPDSTYAGFKSGTWKGFGLGGHGGGYTEYGYAHDARIKIRYTK</sequence>
<organism evidence="2 3">
    <name type="scientific">Arthrobacter phage TforTroy</name>
    <dbReference type="NCBI Taxonomy" id="3118973"/>
    <lineage>
        <taxon>Viruses</taxon>
        <taxon>Duplodnaviria</taxon>
        <taxon>Heunggongvirae</taxon>
        <taxon>Uroviricota</taxon>
        <taxon>Caudoviricetes</taxon>
        <taxon>Casidaviridae</taxon>
        <taxon>Yangvirus</taxon>
        <taxon>Yangvirus tfortroy</taxon>
    </lineage>
</organism>
<dbReference type="Proteomes" id="UP001348773">
    <property type="component" value="Segment"/>
</dbReference>
<dbReference type="EMBL" id="PP208923">
    <property type="protein sequence ID" value="WVX88008.1"/>
    <property type="molecule type" value="Genomic_DNA"/>
</dbReference>
<name>A0ABZ2CLG7_9CAUD</name>
<evidence type="ECO:0000256" key="1">
    <source>
        <dbReference type="SAM" id="MobiDB-lite"/>
    </source>
</evidence>
<reference evidence="2 3" key="1">
    <citation type="submission" date="2024-01" db="EMBL/GenBank/DDBJ databases">
        <authorList>
            <person name="Hatashita A.H."/>
            <person name="Torres-Espinosa M.A."/>
            <person name="Pham B."/>
            <person name="Scavetti A.M."/>
            <person name="West-Szucs J."/>
            <person name="Mao X."/>
            <person name="Saha A."/>
            <person name="Bartolome A.S."/>
            <person name="Rodriguez S.T."/>
            <person name="Vazquez G.A."/>
            <person name="Chang J.C."/>
            <person name="Sun X."/>
            <person name="Fields B."/>
            <person name="Taylor A."/>
            <person name="Mendoza A.Marie."/>
            <person name="Canio N.Luke."/>
            <person name="Parikh H."/>
            <person name="Kapinos A."/>
            <person name="Zorawik M."/>
            <person name="Garza D.R."/>
            <person name="Reddi K."/>
            <person name="Freise A.C."/>
            <person name="Garcia-Vedrenne A.E."/>
            <person name="Garlena R.A."/>
            <person name="Russell D.A."/>
            <person name="Jacobs-Sera D."/>
            <person name="Hatfull G.F."/>
        </authorList>
    </citation>
    <scope>NUCLEOTIDE SEQUENCE [LARGE SCALE GENOMIC DNA]</scope>
</reference>
<evidence type="ECO:0000313" key="3">
    <source>
        <dbReference type="Proteomes" id="UP001348773"/>
    </source>
</evidence>
<accession>A0ABZ2CLG7</accession>
<feature type="region of interest" description="Disordered" evidence="1">
    <location>
        <begin position="768"/>
        <end position="789"/>
    </location>
</feature>
<keyword evidence="3" id="KW-1185">Reference proteome</keyword>
<evidence type="ECO:0000313" key="2">
    <source>
        <dbReference type="EMBL" id="WVX88008.1"/>
    </source>
</evidence>
<protein>
    <submittedName>
        <fullName evidence="2">Minor tail protein</fullName>
    </submittedName>
</protein>
<gene>
    <name evidence="2" type="primary">20</name>
    <name evidence="2" type="ORF">SEA_TFORTROY_20</name>
</gene>